<organism evidence="2 3">
    <name type="scientific">Deinococcus metalli</name>
    <dbReference type="NCBI Taxonomy" id="1141878"/>
    <lineage>
        <taxon>Bacteria</taxon>
        <taxon>Thermotogati</taxon>
        <taxon>Deinococcota</taxon>
        <taxon>Deinococci</taxon>
        <taxon>Deinococcales</taxon>
        <taxon>Deinococcaceae</taxon>
        <taxon>Deinococcus</taxon>
    </lineage>
</organism>
<dbReference type="AlphaFoldDB" id="A0A7W8KBG4"/>
<evidence type="ECO:0000313" key="4">
    <source>
        <dbReference type="Proteomes" id="UP000619376"/>
    </source>
</evidence>
<evidence type="ECO:0000313" key="2">
    <source>
        <dbReference type="EMBL" id="MBB5374850.1"/>
    </source>
</evidence>
<sequence>MTEARTGQIETVQTQPGGTLLYTHGHRFPDNVQMVEQRHNAAGTLLSARVTWSGFVGRVLDVTATFDTQGRTVKEEGHRAPGLTTPVTALILPLPARAQQTCAEPGGS</sequence>
<keyword evidence="4" id="KW-1185">Reference proteome</keyword>
<reference evidence="4" key="2">
    <citation type="journal article" date="2019" name="Int. J. Syst. Evol. Microbiol.">
        <title>The Global Catalogue of Microorganisms (GCM) 10K type strain sequencing project: providing services to taxonomists for standard genome sequencing and annotation.</title>
        <authorList>
            <consortium name="The Broad Institute Genomics Platform"/>
            <consortium name="The Broad Institute Genome Sequencing Center for Infectious Disease"/>
            <person name="Wu L."/>
            <person name="Ma J."/>
        </authorList>
    </citation>
    <scope>NUCLEOTIDE SEQUENCE [LARGE SCALE GENOMIC DNA]</scope>
    <source>
        <strain evidence="4">CGMCC 1.18437</strain>
    </source>
</reference>
<dbReference type="RefSeq" id="WP_184109118.1">
    <property type="nucleotide sequence ID" value="NZ_BNAJ01000001.1"/>
</dbReference>
<dbReference type="Proteomes" id="UP000619376">
    <property type="component" value="Unassembled WGS sequence"/>
</dbReference>
<accession>A0A7W8KBG4</accession>
<proteinExistence type="predicted"/>
<evidence type="ECO:0000313" key="3">
    <source>
        <dbReference type="Proteomes" id="UP000539473"/>
    </source>
</evidence>
<name>A0A7W8KBG4_9DEIO</name>
<reference evidence="1" key="4">
    <citation type="submission" date="2024-05" db="EMBL/GenBank/DDBJ databases">
        <authorList>
            <person name="Sun Q."/>
            <person name="Zhou Y."/>
        </authorList>
    </citation>
    <scope>NUCLEOTIDE SEQUENCE</scope>
    <source>
        <strain evidence="1">CGMCC 1.18437</strain>
    </source>
</reference>
<reference evidence="1" key="1">
    <citation type="journal article" date="2014" name="Int. J. Syst. Evol. Microbiol.">
        <title>Complete genome of a new Firmicutes species belonging to the dominant human colonic microbiota ('Ruminococcus bicirculans') reveals two chromosomes and a selective capacity to utilize plant glucans.</title>
        <authorList>
            <consortium name="NISC Comparative Sequencing Program"/>
            <person name="Wegmann U."/>
            <person name="Louis P."/>
            <person name="Goesmann A."/>
            <person name="Henrissat B."/>
            <person name="Duncan S.H."/>
            <person name="Flint H.J."/>
        </authorList>
    </citation>
    <scope>NUCLEOTIDE SEQUENCE</scope>
    <source>
        <strain evidence="1">CGMCC 1.18437</strain>
    </source>
</reference>
<dbReference type="EMBL" id="BNAJ01000001">
    <property type="protein sequence ID" value="GHF33229.1"/>
    <property type="molecule type" value="Genomic_DNA"/>
</dbReference>
<evidence type="ECO:0000313" key="1">
    <source>
        <dbReference type="EMBL" id="GHF33229.1"/>
    </source>
</evidence>
<protein>
    <submittedName>
        <fullName evidence="2">Uncharacterized protein</fullName>
    </submittedName>
</protein>
<dbReference type="Proteomes" id="UP000539473">
    <property type="component" value="Unassembled WGS sequence"/>
</dbReference>
<comment type="caution">
    <text evidence="2">The sequence shown here is derived from an EMBL/GenBank/DDBJ whole genome shotgun (WGS) entry which is preliminary data.</text>
</comment>
<dbReference type="EMBL" id="JACHFK010000001">
    <property type="protein sequence ID" value="MBB5374850.1"/>
    <property type="molecule type" value="Genomic_DNA"/>
</dbReference>
<gene>
    <name evidence="1" type="ORF">GCM10017781_07480</name>
    <name evidence="2" type="ORF">HNQ07_000294</name>
</gene>
<reference evidence="2 3" key="3">
    <citation type="submission" date="2020-08" db="EMBL/GenBank/DDBJ databases">
        <title>Genomic Encyclopedia of Type Strains, Phase IV (KMG-IV): sequencing the most valuable type-strain genomes for metagenomic binning, comparative biology and taxonomic classification.</title>
        <authorList>
            <person name="Goeker M."/>
        </authorList>
    </citation>
    <scope>NUCLEOTIDE SEQUENCE [LARGE SCALE GENOMIC DNA]</scope>
    <source>
        <strain evidence="2 3">DSM 27521</strain>
    </source>
</reference>